<reference evidence="2 3" key="1">
    <citation type="submission" date="2011-02" db="EMBL/GenBank/DDBJ databases">
        <title>The Genome Sequence of Sphaeroforma arctica JP610.</title>
        <authorList>
            <consortium name="The Broad Institute Genome Sequencing Platform"/>
            <person name="Russ C."/>
            <person name="Cuomo C."/>
            <person name="Young S.K."/>
            <person name="Zeng Q."/>
            <person name="Gargeya S."/>
            <person name="Alvarado L."/>
            <person name="Berlin A."/>
            <person name="Chapman S.B."/>
            <person name="Chen Z."/>
            <person name="Freedman E."/>
            <person name="Gellesch M."/>
            <person name="Goldberg J."/>
            <person name="Griggs A."/>
            <person name="Gujja S."/>
            <person name="Heilman E."/>
            <person name="Heiman D."/>
            <person name="Howarth C."/>
            <person name="Mehta T."/>
            <person name="Neiman D."/>
            <person name="Pearson M."/>
            <person name="Roberts A."/>
            <person name="Saif S."/>
            <person name="Shea T."/>
            <person name="Shenoy N."/>
            <person name="Sisk P."/>
            <person name="Stolte C."/>
            <person name="Sykes S."/>
            <person name="White J."/>
            <person name="Yandava C."/>
            <person name="Burger G."/>
            <person name="Gray M.W."/>
            <person name="Holland P.W.H."/>
            <person name="King N."/>
            <person name="Lang F.B.F."/>
            <person name="Roger A.J."/>
            <person name="Ruiz-Trillo I."/>
            <person name="Haas B."/>
            <person name="Nusbaum C."/>
            <person name="Birren B."/>
        </authorList>
    </citation>
    <scope>NUCLEOTIDE SEQUENCE [LARGE SCALE GENOMIC DNA]</scope>
    <source>
        <strain evidence="2 3">JP610</strain>
    </source>
</reference>
<keyword evidence="3" id="KW-1185">Reference proteome</keyword>
<feature type="region of interest" description="Disordered" evidence="1">
    <location>
        <begin position="8"/>
        <end position="64"/>
    </location>
</feature>
<name>A0A0L0F578_9EUKA</name>
<feature type="non-terminal residue" evidence="2">
    <location>
        <position position="1"/>
    </location>
</feature>
<accession>A0A0L0F578</accession>
<dbReference type="Proteomes" id="UP000054560">
    <property type="component" value="Unassembled WGS sequence"/>
</dbReference>
<evidence type="ECO:0000256" key="1">
    <source>
        <dbReference type="SAM" id="MobiDB-lite"/>
    </source>
</evidence>
<feature type="compositionally biased region" description="Basic and acidic residues" evidence="1">
    <location>
        <begin position="54"/>
        <end position="64"/>
    </location>
</feature>
<dbReference type="AlphaFoldDB" id="A0A0L0F578"/>
<dbReference type="EMBL" id="KQ248183">
    <property type="protein sequence ID" value="KNC71754.1"/>
    <property type="molecule type" value="Genomic_DNA"/>
</dbReference>
<sequence length="79" mass="8596">LAAILDAYNKEPESLDSVPPDMTHAVQQPPSQKPAAEFGVSGEESVDGPNSGEHPSKSVYERKTRGAKIKKEKVFYPMP</sequence>
<dbReference type="RefSeq" id="XP_014145656.1">
    <property type="nucleotide sequence ID" value="XM_014290181.1"/>
</dbReference>
<gene>
    <name evidence="2" type="ORF">SARC_15703</name>
</gene>
<protein>
    <submittedName>
        <fullName evidence="2">Uncharacterized protein</fullName>
    </submittedName>
</protein>
<evidence type="ECO:0000313" key="2">
    <source>
        <dbReference type="EMBL" id="KNC71754.1"/>
    </source>
</evidence>
<proteinExistence type="predicted"/>
<dbReference type="GeneID" id="25916207"/>
<organism evidence="2 3">
    <name type="scientific">Sphaeroforma arctica JP610</name>
    <dbReference type="NCBI Taxonomy" id="667725"/>
    <lineage>
        <taxon>Eukaryota</taxon>
        <taxon>Ichthyosporea</taxon>
        <taxon>Ichthyophonida</taxon>
        <taxon>Sphaeroforma</taxon>
    </lineage>
</organism>
<feature type="non-terminal residue" evidence="2">
    <location>
        <position position="79"/>
    </location>
</feature>
<evidence type="ECO:0000313" key="3">
    <source>
        <dbReference type="Proteomes" id="UP000054560"/>
    </source>
</evidence>